<dbReference type="InterPro" id="IPR004274">
    <property type="entry name" value="FCP1_dom"/>
</dbReference>
<dbReference type="InterPro" id="IPR023214">
    <property type="entry name" value="HAD_sf"/>
</dbReference>
<dbReference type="STRING" id="157072.A0A024UW34"/>
<comment type="similarity">
    <text evidence="2 12">Belongs to the TIM50 family.</text>
</comment>
<keyword evidence="11" id="KW-0472">Membrane</keyword>
<evidence type="ECO:0000259" key="14">
    <source>
        <dbReference type="PROSITE" id="PS50969"/>
    </source>
</evidence>
<evidence type="ECO:0000256" key="13">
    <source>
        <dbReference type="SAM" id="MobiDB-lite"/>
    </source>
</evidence>
<evidence type="ECO:0000256" key="6">
    <source>
        <dbReference type="ARBA" id="ARBA00022927"/>
    </source>
</evidence>
<proteinExistence type="inferred from homology"/>
<evidence type="ECO:0000256" key="2">
    <source>
        <dbReference type="ARBA" id="ARBA00006344"/>
    </source>
</evidence>
<evidence type="ECO:0000256" key="12">
    <source>
        <dbReference type="RuleBase" id="RU365079"/>
    </source>
</evidence>
<dbReference type="VEuPathDB" id="FungiDB:H310_00540"/>
<evidence type="ECO:0000256" key="7">
    <source>
        <dbReference type="ARBA" id="ARBA00022946"/>
    </source>
</evidence>
<gene>
    <name evidence="15" type="ORF">H310_00540</name>
</gene>
<evidence type="ECO:0000256" key="1">
    <source>
        <dbReference type="ARBA" id="ARBA00004434"/>
    </source>
</evidence>
<evidence type="ECO:0000256" key="4">
    <source>
        <dbReference type="ARBA" id="ARBA00022692"/>
    </source>
</evidence>
<protein>
    <recommendedName>
        <fullName evidence="12">Mitochondrial import inner membrane translocase subunit TIM50</fullName>
    </recommendedName>
</protein>
<keyword evidence="8" id="KW-1133">Transmembrane helix</keyword>
<comment type="function">
    <text evidence="12">Essential component of the TIM23 complex, a complex that mediates the translocation of transit peptide-containing proteins across the mitochondrial inner membrane.</text>
</comment>
<feature type="region of interest" description="Disordered" evidence="13">
    <location>
        <begin position="347"/>
        <end position="367"/>
    </location>
</feature>
<name>A0A024UW34_9STRA</name>
<sequence>MLSRALVVIARPRGVVLKRMFSVAESNVVGDTPKLVLRELKEIPRDMRRKLRQQAEAANEGSTVKTSRTSASRIALRLFLLTTGASIAGWNFYLKESVRAPVRDAVHSTFLGNVYDWILAQIKEICRPFTEPSRDKLLPDWPMPGYGIPEGFPPLPTLVLAVEDVLLHSEWDRKYGWRHAKRPHVDEFMETLSRHYEIVLFSSESQGLVEEVLAKLNHKGCAFHYLFRDATHFVNNVHVKDLAPMNRDIKRIILIDSNPENFQLQPENAIYVPPYTDGQDRTDRQLKDLIPFLVAMAEGKVQDVTKVLADFRDADGVIRDVPAKYNAKVHALDERKRQAEARGLGGFVRGRLSSRPSTNTATLKNLK</sequence>
<keyword evidence="3 12" id="KW-0813">Transport</keyword>
<dbReference type="PANTHER" id="PTHR12210">
    <property type="entry name" value="DULLARD PROTEIN PHOSPHATASE"/>
    <property type="match status" value="1"/>
</dbReference>
<dbReference type="eggNOG" id="KOG2832">
    <property type="taxonomic scope" value="Eukaryota"/>
</dbReference>
<organism evidence="15">
    <name type="scientific">Aphanomyces invadans</name>
    <dbReference type="NCBI Taxonomy" id="157072"/>
    <lineage>
        <taxon>Eukaryota</taxon>
        <taxon>Sar</taxon>
        <taxon>Stramenopiles</taxon>
        <taxon>Oomycota</taxon>
        <taxon>Saprolegniomycetes</taxon>
        <taxon>Saprolegniales</taxon>
        <taxon>Verrucalvaceae</taxon>
        <taxon>Aphanomyces</taxon>
    </lineage>
</organism>
<reference evidence="15" key="1">
    <citation type="submission" date="2013-12" db="EMBL/GenBank/DDBJ databases">
        <title>The Genome Sequence of Aphanomyces invadans NJM9701.</title>
        <authorList>
            <consortium name="The Broad Institute Genomics Platform"/>
            <person name="Russ C."/>
            <person name="Tyler B."/>
            <person name="van West P."/>
            <person name="Dieguez-Uribeondo J."/>
            <person name="Young S.K."/>
            <person name="Zeng Q."/>
            <person name="Gargeya S."/>
            <person name="Fitzgerald M."/>
            <person name="Abouelleil A."/>
            <person name="Alvarado L."/>
            <person name="Chapman S.B."/>
            <person name="Gainer-Dewar J."/>
            <person name="Goldberg J."/>
            <person name="Griggs A."/>
            <person name="Gujja S."/>
            <person name="Hansen M."/>
            <person name="Howarth C."/>
            <person name="Imamovic A."/>
            <person name="Ireland A."/>
            <person name="Larimer J."/>
            <person name="McCowan C."/>
            <person name="Murphy C."/>
            <person name="Pearson M."/>
            <person name="Poon T.W."/>
            <person name="Priest M."/>
            <person name="Roberts A."/>
            <person name="Saif S."/>
            <person name="Shea T."/>
            <person name="Sykes S."/>
            <person name="Wortman J."/>
            <person name="Nusbaum C."/>
            <person name="Birren B."/>
        </authorList>
    </citation>
    <scope>NUCLEOTIDE SEQUENCE [LARGE SCALE GENOMIC DNA]</scope>
    <source>
        <strain evidence="15">NJM9701</strain>
    </source>
</reference>
<dbReference type="Gene3D" id="3.40.50.1000">
    <property type="entry name" value="HAD superfamily/HAD-like"/>
    <property type="match status" value="1"/>
</dbReference>
<dbReference type="OrthoDB" id="287041at2759"/>
<dbReference type="RefSeq" id="XP_008861581.1">
    <property type="nucleotide sequence ID" value="XM_008863359.1"/>
</dbReference>
<dbReference type="InterPro" id="IPR036412">
    <property type="entry name" value="HAD-like_sf"/>
</dbReference>
<dbReference type="FunFam" id="3.40.50.1000:FF:000019">
    <property type="entry name" value="Mitochondrial import inner membrane translocase subunit TIM50"/>
    <property type="match status" value="1"/>
</dbReference>
<dbReference type="GeneID" id="20077590"/>
<evidence type="ECO:0000256" key="3">
    <source>
        <dbReference type="ARBA" id="ARBA00022448"/>
    </source>
</evidence>
<feature type="compositionally biased region" description="Polar residues" evidence="13">
    <location>
        <begin position="354"/>
        <end position="367"/>
    </location>
</feature>
<comment type="subcellular location">
    <subcellularLocation>
        <location evidence="1 12">Mitochondrion inner membrane</location>
        <topology evidence="1 12">Single-pass membrane protein</topology>
    </subcellularLocation>
</comment>
<accession>A0A024UW34</accession>
<feature type="domain" description="FCP1 homology" evidence="14">
    <location>
        <begin position="151"/>
        <end position="296"/>
    </location>
</feature>
<evidence type="ECO:0000256" key="9">
    <source>
        <dbReference type="ARBA" id="ARBA00023010"/>
    </source>
</evidence>
<evidence type="ECO:0000313" key="15">
    <source>
        <dbReference type="EMBL" id="ETW10170.1"/>
    </source>
</evidence>
<dbReference type="SUPFAM" id="SSF56784">
    <property type="entry name" value="HAD-like"/>
    <property type="match status" value="1"/>
</dbReference>
<keyword evidence="4" id="KW-0812">Transmembrane</keyword>
<dbReference type="PROSITE" id="PS50969">
    <property type="entry name" value="FCP1"/>
    <property type="match status" value="1"/>
</dbReference>
<keyword evidence="9 12" id="KW-0811">Translocation</keyword>
<dbReference type="EMBL" id="KI913952">
    <property type="protein sequence ID" value="ETW10170.1"/>
    <property type="molecule type" value="Genomic_DNA"/>
</dbReference>
<evidence type="ECO:0000256" key="10">
    <source>
        <dbReference type="ARBA" id="ARBA00023128"/>
    </source>
</evidence>
<keyword evidence="6 12" id="KW-0653">Protein transport</keyword>
<evidence type="ECO:0000256" key="5">
    <source>
        <dbReference type="ARBA" id="ARBA00022792"/>
    </source>
</evidence>
<keyword evidence="7 12" id="KW-0809">Transit peptide</keyword>
<dbReference type="GO" id="GO:0015031">
    <property type="term" value="P:protein transport"/>
    <property type="evidence" value="ECO:0007669"/>
    <property type="project" value="UniProtKB-KW"/>
</dbReference>
<dbReference type="CDD" id="cd07521">
    <property type="entry name" value="HAD_FCP1-like"/>
    <property type="match status" value="1"/>
</dbReference>
<dbReference type="AlphaFoldDB" id="A0A024UW34"/>
<evidence type="ECO:0000256" key="8">
    <source>
        <dbReference type="ARBA" id="ARBA00022989"/>
    </source>
</evidence>
<dbReference type="GO" id="GO:0005744">
    <property type="term" value="C:TIM23 mitochondrial import inner membrane translocase complex"/>
    <property type="evidence" value="ECO:0007669"/>
    <property type="project" value="UniProtKB-UniRule"/>
</dbReference>
<dbReference type="SMART" id="SM00577">
    <property type="entry name" value="CPDc"/>
    <property type="match status" value="1"/>
</dbReference>
<dbReference type="InterPro" id="IPR050365">
    <property type="entry name" value="TIM50"/>
</dbReference>
<comment type="subunit">
    <text evidence="12">Component of the TIM23 complex.</text>
</comment>
<keyword evidence="10 12" id="KW-0496">Mitochondrion</keyword>
<dbReference type="Pfam" id="PF03031">
    <property type="entry name" value="NIF"/>
    <property type="match status" value="1"/>
</dbReference>
<keyword evidence="5" id="KW-0999">Mitochondrion inner membrane</keyword>
<evidence type="ECO:0000256" key="11">
    <source>
        <dbReference type="ARBA" id="ARBA00023136"/>
    </source>
</evidence>